<feature type="region of interest" description="Disordered" evidence="1">
    <location>
        <begin position="54"/>
        <end position="74"/>
    </location>
</feature>
<organism evidence="2 3">
    <name type="scientific">Mycobacterium heckeshornense</name>
    <dbReference type="NCBI Taxonomy" id="110505"/>
    <lineage>
        <taxon>Bacteria</taxon>
        <taxon>Bacillati</taxon>
        <taxon>Actinomycetota</taxon>
        <taxon>Actinomycetes</taxon>
        <taxon>Mycobacteriales</taxon>
        <taxon>Mycobacteriaceae</taxon>
        <taxon>Mycobacterium</taxon>
    </lineage>
</organism>
<reference evidence="2 3" key="1">
    <citation type="submission" date="2020-12" db="EMBL/GenBank/DDBJ databases">
        <title>Complete genome sequence of Mycobacterium heckeshornense JCM 15655T, closely related to a pathogenic non-tuberculous mycobacterial species Mycobacterium xenopi.</title>
        <authorList>
            <person name="Yoshida M."/>
            <person name="Fukano H."/>
            <person name="Asakura T."/>
            <person name="Suzuki M."/>
            <person name="Hoshino Y."/>
        </authorList>
    </citation>
    <scope>NUCLEOTIDE SEQUENCE [LARGE SCALE GENOMIC DNA]</scope>
    <source>
        <strain evidence="2 3">JCM 15655</strain>
    </source>
</reference>
<proteinExistence type="predicted"/>
<name>A0A7R7GUB7_9MYCO</name>
<keyword evidence="3" id="KW-1185">Reference proteome</keyword>
<evidence type="ECO:0000313" key="2">
    <source>
        <dbReference type="EMBL" id="BCO36193.1"/>
    </source>
</evidence>
<accession>A0A7R7GUB7</accession>
<gene>
    <name evidence="2" type="ORF">MHEC_26260</name>
</gene>
<protein>
    <submittedName>
        <fullName evidence="2">Uncharacterized protein</fullName>
    </submittedName>
</protein>
<sequence>MLRGEIDDPKLSAALRTLELTVKRKLDGMLHGDHLGLLPGPGTEPGGVEALSARRRRPPHGLGGHRAHHGPARA</sequence>
<evidence type="ECO:0000256" key="1">
    <source>
        <dbReference type="SAM" id="MobiDB-lite"/>
    </source>
</evidence>
<dbReference type="Proteomes" id="UP000595446">
    <property type="component" value="Chromosome"/>
</dbReference>
<dbReference type="AlphaFoldDB" id="A0A7R7GUB7"/>
<dbReference type="EMBL" id="AP024237">
    <property type="protein sequence ID" value="BCO36193.1"/>
    <property type="molecule type" value="Genomic_DNA"/>
</dbReference>
<evidence type="ECO:0000313" key="3">
    <source>
        <dbReference type="Proteomes" id="UP000595446"/>
    </source>
</evidence>